<evidence type="ECO:0000313" key="2">
    <source>
        <dbReference type="EMBL" id="KAF2431968.1"/>
    </source>
</evidence>
<evidence type="ECO:0000313" key="3">
    <source>
        <dbReference type="Proteomes" id="UP000800235"/>
    </source>
</evidence>
<dbReference type="EMBL" id="MU007028">
    <property type="protein sequence ID" value="KAF2431968.1"/>
    <property type="molecule type" value="Genomic_DNA"/>
</dbReference>
<accession>A0A9P4NV51</accession>
<dbReference type="Proteomes" id="UP000800235">
    <property type="component" value="Unassembled WGS sequence"/>
</dbReference>
<proteinExistence type="predicted"/>
<organism evidence="2 3">
    <name type="scientific">Tothia fuscella</name>
    <dbReference type="NCBI Taxonomy" id="1048955"/>
    <lineage>
        <taxon>Eukaryota</taxon>
        <taxon>Fungi</taxon>
        <taxon>Dikarya</taxon>
        <taxon>Ascomycota</taxon>
        <taxon>Pezizomycotina</taxon>
        <taxon>Dothideomycetes</taxon>
        <taxon>Pleosporomycetidae</taxon>
        <taxon>Venturiales</taxon>
        <taxon>Cylindrosympodiaceae</taxon>
        <taxon>Tothia</taxon>
    </lineage>
</organism>
<sequence>MKATTAILRFITVTLCSSAISAAPLAQNDASASVPTVPGTSIKSGPVFFPAGSVPQIDPNPVSINAIPAALNHDMRDDMNNDASGMMNVQDSENDNTDNSDMTKITACFTPEVYNDCWSPNVHFGTCYNFPGARRPVFYFSKYAGATCILYDFGDCIGDAKPVLETGYLDQSEFSVGKGSVVCYAQA</sequence>
<dbReference type="AlphaFoldDB" id="A0A9P4NV51"/>
<comment type="caution">
    <text evidence="2">The sequence shown here is derived from an EMBL/GenBank/DDBJ whole genome shotgun (WGS) entry which is preliminary data.</text>
</comment>
<evidence type="ECO:0000256" key="1">
    <source>
        <dbReference type="SAM" id="SignalP"/>
    </source>
</evidence>
<gene>
    <name evidence="2" type="ORF">EJ08DRAFT_648369</name>
</gene>
<feature type="signal peptide" evidence="1">
    <location>
        <begin position="1"/>
        <end position="22"/>
    </location>
</feature>
<name>A0A9P4NV51_9PEZI</name>
<keyword evidence="3" id="KW-1185">Reference proteome</keyword>
<feature type="chain" id="PRO_5040140197" evidence="1">
    <location>
        <begin position="23"/>
        <end position="187"/>
    </location>
</feature>
<reference evidence="2" key="1">
    <citation type="journal article" date="2020" name="Stud. Mycol.">
        <title>101 Dothideomycetes genomes: a test case for predicting lifestyles and emergence of pathogens.</title>
        <authorList>
            <person name="Haridas S."/>
            <person name="Albert R."/>
            <person name="Binder M."/>
            <person name="Bloem J."/>
            <person name="Labutti K."/>
            <person name="Salamov A."/>
            <person name="Andreopoulos B."/>
            <person name="Baker S."/>
            <person name="Barry K."/>
            <person name="Bills G."/>
            <person name="Bluhm B."/>
            <person name="Cannon C."/>
            <person name="Castanera R."/>
            <person name="Culley D."/>
            <person name="Daum C."/>
            <person name="Ezra D."/>
            <person name="Gonzalez J."/>
            <person name="Henrissat B."/>
            <person name="Kuo A."/>
            <person name="Liang C."/>
            <person name="Lipzen A."/>
            <person name="Lutzoni F."/>
            <person name="Magnuson J."/>
            <person name="Mondo S."/>
            <person name="Nolan M."/>
            <person name="Ohm R."/>
            <person name="Pangilinan J."/>
            <person name="Park H.-J."/>
            <person name="Ramirez L."/>
            <person name="Alfaro M."/>
            <person name="Sun H."/>
            <person name="Tritt A."/>
            <person name="Yoshinaga Y."/>
            <person name="Zwiers L.-H."/>
            <person name="Turgeon B."/>
            <person name="Goodwin S."/>
            <person name="Spatafora J."/>
            <person name="Crous P."/>
            <person name="Grigoriev I."/>
        </authorList>
    </citation>
    <scope>NUCLEOTIDE SEQUENCE</scope>
    <source>
        <strain evidence="2">CBS 130266</strain>
    </source>
</reference>
<keyword evidence="1" id="KW-0732">Signal</keyword>
<protein>
    <submittedName>
        <fullName evidence="2">Uncharacterized protein</fullName>
    </submittedName>
</protein>